<evidence type="ECO:0000313" key="17">
    <source>
        <dbReference type="EMBL" id="AME17293.1"/>
    </source>
</evidence>
<organism evidence="17">
    <name type="scientific">Mumps virus genotype G</name>
    <dbReference type="NCBI Taxonomy" id="1384672"/>
    <lineage>
        <taxon>Viruses</taxon>
        <taxon>Riboviria</taxon>
        <taxon>Orthornavirae</taxon>
        <taxon>Negarnaviricota</taxon>
        <taxon>Haploviricotina</taxon>
        <taxon>Monjiviricetes</taxon>
        <taxon>Mononegavirales</taxon>
        <taxon>Paramyxoviridae</taxon>
        <taxon>Rubulavirinae</taxon>
        <taxon>Orthorubulavirus</taxon>
        <taxon>Orthorubulavirus parotitidis</taxon>
        <taxon>Mumps orthorubulavirus</taxon>
    </lineage>
</organism>
<evidence type="ECO:0000256" key="14">
    <source>
        <dbReference type="ARBA" id="ARBA00046638"/>
    </source>
</evidence>
<evidence type="ECO:0000256" key="3">
    <source>
        <dbReference type="ARBA" id="ARBA00004381"/>
    </source>
</evidence>
<dbReference type="EMBL" id="MK276712">
    <property type="protein sequence ID" value="AZM69135.1"/>
    <property type="molecule type" value="Viral_cRNA"/>
</dbReference>
<accession>A0A125S9D0</accession>
<keyword evidence="13 15" id="KW-0472">Membrane</keyword>
<evidence type="ECO:0000256" key="5">
    <source>
        <dbReference type="ARBA" id="ARBA00017613"/>
    </source>
</evidence>
<evidence type="ECO:0000256" key="6">
    <source>
        <dbReference type="ARBA" id="ARBA00022511"/>
    </source>
</evidence>
<name>A0A125S9D0_MUMPV</name>
<keyword evidence="12 16" id="KW-1133">Transmembrane helix</keyword>
<reference evidence="18" key="2">
    <citation type="submission" date="2017-07" db="EMBL/GenBank/DDBJ databases">
        <title>An outbreak of mumps with genetic strain variation in a highly vaccinated student population in Scotland.</title>
        <authorList>
            <person name="Guerendiain D."/>
            <person name="Templeton K.E."/>
            <person name="Pollock K.G.J."/>
            <person name="Willocks L.J."/>
            <person name="Morrison K."/>
            <person name="Austin H.I."/>
            <person name="Cameron R.L."/>
            <person name="De Lima V.R.F."/>
            <person name="Erwing R."/>
            <person name="Donovan W."/>
        </authorList>
    </citation>
    <scope>NUCLEOTIDE SEQUENCE</scope>
    <source>
        <strain evidence="18">RIE31</strain>
    </source>
</reference>
<evidence type="ECO:0000256" key="7">
    <source>
        <dbReference type="ARBA" id="ARBA00022581"/>
    </source>
</evidence>
<comment type="subcellular location">
    <subcellularLocation>
        <location evidence="2">Host cell membrane</location>
        <topology evidence="2">Single-pass membrane protein</topology>
    </subcellularLocation>
    <subcellularLocation>
        <location evidence="3">Virion membrane</location>
        <topology evidence="3">Single-pass membrane protein</topology>
    </subcellularLocation>
</comment>
<evidence type="ECO:0000256" key="1">
    <source>
        <dbReference type="ARBA" id="ARBA00002033"/>
    </source>
</evidence>
<dbReference type="Pfam" id="PF01445">
    <property type="entry name" value="SH"/>
    <property type="match status" value="1"/>
</dbReference>
<dbReference type="PIRSF" id="PIRSF003923">
    <property type="entry name" value="SH"/>
    <property type="match status" value="1"/>
</dbReference>
<keyword evidence="8 16" id="KW-0812">Transmembrane</keyword>
<reference evidence="19" key="3">
    <citation type="journal article" date="2019" name="Infect. Genet. Evol.">
        <title>Optimizing molecular surveillance of mumps genotype G viruses.</title>
        <authorList>
            <person name="Bodewes R."/>
            <person name="van Rooijen K."/>
            <person name="Cremer J."/>
            <person name="Veldhuijzen I.K."/>
            <person name="van Binnendijk R."/>
        </authorList>
    </citation>
    <scope>NUCLEOTIDE SEQUENCE</scope>
    <source>
        <strain evidence="19">MuVs/Zutphen.NLD/02.16[G]</strain>
    </source>
</reference>
<evidence type="ECO:0000256" key="8">
    <source>
        <dbReference type="ARBA" id="ARBA00022692"/>
    </source>
</evidence>
<evidence type="ECO:0000313" key="19">
    <source>
        <dbReference type="EMBL" id="AZM69135.1"/>
    </source>
</evidence>
<keyword evidence="6" id="KW-1032">Host cell membrane</keyword>
<feature type="transmembrane region" description="Helical" evidence="16">
    <location>
        <begin position="12"/>
        <end position="34"/>
    </location>
</feature>
<evidence type="ECO:0000256" key="13">
    <source>
        <dbReference type="ARBA" id="ARBA00023136"/>
    </source>
</evidence>
<evidence type="ECO:0000256" key="10">
    <source>
        <dbReference type="ARBA" id="ARBA00022863"/>
    </source>
</evidence>
<dbReference type="GO" id="GO:0085034">
    <property type="term" value="P:symbiont-mediated suppression of host NF-kappaB cascade"/>
    <property type="evidence" value="ECO:0007669"/>
    <property type="project" value="UniProtKB-KW"/>
</dbReference>
<evidence type="ECO:0000256" key="4">
    <source>
        <dbReference type="ARBA" id="ARBA00005347"/>
    </source>
</evidence>
<dbReference type="EMBL" id="KU508690">
    <property type="protein sequence ID" value="AME17293.1"/>
    <property type="molecule type" value="Viral_cRNA"/>
</dbReference>
<protein>
    <recommendedName>
        <fullName evidence="5 15">Small hydrophobic protein</fullName>
    </recommendedName>
</protein>
<dbReference type="InterPro" id="IPR001477">
    <property type="entry name" value="SH"/>
</dbReference>
<reference evidence="17" key="1">
    <citation type="submission" date="2016-01" db="EMBL/GenBank/DDBJ databases">
        <title>Mumps surveillance in the United States.</title>
        <authorList>
            <person name="McNall R.J."/>
            <person name="Hickman C."/>
            <person name="Rota P."/>
        </authorList>
    </citation>
    <scope>NUCLEOTIDE SEQUENCE</scope>
    <source>
        <strain evidence="17">MuVs/California.USA/42.15/[G]</strain>
    </source>
</reference>
<gene>
    <name evidence="17" type="primary">SH</name>
</gene>
<comment type="function">
    <text evidence="1 15">Plays a role in the inhibition of the host NF-kappa-B pathway. This inhibition occurs at the receptor level, by preventing the signaling of TNFR1 as well as IL-1R and TLR3.</text>
</comment>
<evidence type="ECO:0000256" key="15">
    <source>
        <dbReference type="PIRNR" id="PIRNR003923"/>
    </source>
</evidence>
<evidence type="ECO:0000256" key="11">
    <source>
        <dbReference type="ARBA" id="ARBA00022870"/>
    </source>
</evidence>
<dbReference type="EMBL" id="MF522117">
    <property type="protein sequence ID" value="ATD51401.1"/>
    <property type="molecule type" value="Viral_cRNA"/>
</dbReference>
<evidence type="ECO:0000256" key="16">
    <source>
        <dbReference type="SAM" id="Phobius"/>
    </source>
</evidence>
<keyword evidence="9 15" id="KW-0946">Virion</keyword>
<comment type="subunit">
    <text evidence="14">Interacts with host TNFRSF1A, RIPK1 and IRAK1; these interactions interfere with host NF-kappa-B activation at the level of receptor complexes. Interacts with host protein UBQLN4.</text>
</comment>
<evidence type="ECO:0000256" key="2">
    <source>
        <dbReference type="ARBA" id="ARBA00004178"/>
    </source>
</evidence>
<evidence type="ECO:0000256" key="12">
    <source>
        <dbReference type="ARBA" id="ARBA00022989"/>
    </source>
</evidence>
<proteinExistence type="inferred from homology"/>
<dbReference type="GO" id="GO:0020002">
    <property type="term" value="C:host cell plasma membrane"/>
    <property type="evidence" value="ECO:0007669"/>
    <property type="project" value="UniProtKB-SubCell"/>
</dbReference>
<keyword evidence="10" id="KW-1100">Inhibition of host NF-kappa-B by virus</keyword>
<keyword evidence="7" id="KW-0945">Host-virus interaction</keyword>
<comment type="similarity">
    <text evidence="4 15">Belongs to the rubulavirus small hydrophobic protein family.</text>
</comment>
<keyword evidence="11" id="KW-1043">Host membrane</keyword>
<dbReference type="GO" id="GO:0055036">
    <property type="term" value="C:virion membrane"/>
    <property type="evidence" value="ECO:0007669"/>
    <property type="project" value="UniProtKB-SubCell"/>
</dbReference>
<sequence>MPAIQPPLYLTFLLLMLLYLIIILYVWIISAVTYKTAVRHAALYQRSLFHWSFDHTL</sequence>
<evidence type="ECO:0000256" key="9">
    <source>
        <dbReference type="ARBA" id="ARBA00022844"/>
    </source>
</evidence>
<evidence type="ECO:0000313" key="18">
    <source>
        <dbReference type="EMBL" id="ATD51401.1"/>
    </source>
</evidence>